<evidence type="ECO:0000313" key="2">
    <source>
        <dbReference type="Proteomes" id="UP001168528"/>
    </source>
</evidence>
<organism evidence="1 2">
    <name type="scientific">Rhodocytophaga aerolata</name>
    <dbReference type="NCBI Taxonomy" id="455078"/>
    <lineage>
        <taxon>Bacteria</taxon>
        <taxon>Pseudomonadati</taxon>
        <taxon>Bacteroidota</taxon>
        <taxon>Cytophagia</taxon>
        <taxon>Cytophagales</taxon>
        <taxon>Rhodocytophagaceae</taxon>
        <taxon>Rhodocytophaga</taxon>
    </lineage>
</organism>
<comment type="caution">
    <text evidence="1">The sequence shown here is derived from an EMBL/GenBank/DDBJ whole genome shotgun (WGS) entry which is preliminary data.</text>
</comment>
<proteinExistence type="predicted"/>
<gene>
    <name evidence="1" type="ORF">Q0590_08460</name>
</gene>
<protein>
    <submittedName>
        <fullName evidence="1">Uncharacterized protein</fullName>
    </submittedName>
</protein>
<accession>A0ABT8R2E6</accession>
<reference evidence="1" key="1">
    <citation type="submission" date="2023-07" db="EMBL/GenBank/DDBJ databases">
        <title>The genome sequence of Rhodocytophaga aerolata KACC 12507.</title>
        <authorList>
            <person name="Zhang X."/>
        </authorList>
    </citation>
    <scope>NUCLEOTIDE SEQUENCE</scope>
    <source>
        <strain evidence="1">KACC 12507</strain>
    </source>
</reference>
<keyword evidence="2" id="KW-1185">Reference proteome</keyword>
<dbReference type="EMBL" id="JAUKPO010000003">
    <property type="protein sequence ID" value="MDO1446281.1"/>
    <property type="molecule type" value="Genomic_DNA"/>
</dbReference>
<dbReference type="RefSeq" id="WP_302037077.1">
    <property type="nucleotide sequence ID" value="NZ_JAUKPO010000003.1"/>
</dbReference>
<sequence length="219" mass="24820">MATTTQQAPKSTTQASLTFYHKNFFHIKQLAADTCKEFQELIDALAPEIKAALPEDFELANLEPLFRKERVKQLPGWQAFEAAGVDLTGQVKLQPAELALMEEVRNPSFSQGSVNFKPKGNFRYKNGKVCLETTQLALDQNTLILEGLAMETYNKLTTLYNSIIPERENELEKMALRNKAAWFVSLEMLTDARDWTIDGKECLINPSVLKHRLGLLSHF</sequence>
<evidence type="ECO:0000313" key="1">
    <source>
        <dbReference type="EMBL" id="MDO1446281.1"/>
    </source>
</evidence>
<dbReference type="Proteomes" id="UP001168528">
    <property type="component" value="Unassembled WGS sequence"/>
</dbReference>
<name>A0ABT8R2E6_9BACT</name>